<dbReference type="RefSeq" id="WP_235226597.1">
    <property type="nucleotide sequence ID" value="NZ_JAKGAQ010000003.1"/>
</dbReference>
<dbReference type="Pfam" id="PF11150">
    <property type="entry name" value="DUF2927"/>
    <property type="match status" value="1"/>
</dbReference>
<name>A0ABS9CYE4_9RHOB</name>
<dbReference type="InterPro" id="IPR021323">
    <property type="entry name" value="DUF2927"/>
</dbReference>
<dbReference type="PROSITE" id="PS51257">
    <property type="entry name" value="PROKAR_LIPOPROTEIN"/>
    <property type="match status" value="1"/>
</dbReference>
<sequence>MNRTFRRLLALSIMFMTACTPVPQSNLGPTLPTRTMGLTTGLADALPPMRSFAGSRVTTPTRSNREIGKDFMDLAFRMESGRAVARLTRFEAPISVRVTGDLPPSLTPDLRALLGRLRNEAGIDIFMTGAESASITVEAIPRSVLNAAVPRAACFVVPRVSSWDEFKAVRRTPTVDWTTLQRRDRAAVFVPSDVAPQEIRDCLHEELAQALGPLNDLYRLSDSVFNDDNIHAVLTSFDMLILRAYYDPALRNGMSRGEVAARLGPVLSRLNPAGDTRSARPQNDTSRDWINNIETALTAGSSATRRRSAALQAVSMAGAMNWNGPRDGFAHYAFGRLNVGYDSDIALASFREAINIYNRSPETRLHAAHVSVQLAAFALSAGDGQAVLNLVEGALPVAAAHENAALLATLMMFKAEALDMLGRDAQAQLVRMDSLGWARYGFGDDRNVRARLREIASLNPLKGI</sequence>
<evidence type="ECO:0000313" key="2">
    <source>
        <dbReference type="EMBL" id="MCF2872277.1"/>
    </source>
</evidence>
<reference evidence="2 3" key="1">
    <citation type="submission" date="2022-01" db="EMBL/GenBank/DDBJ databases">
        <title>Octadecabacter sp. nov., isolated from a marine alga.</title>
        <authorList>
            <person name="Jin M.S."/>
            <person name="Kim H.M."/>
            <person name="Han D.M."/>
            <person name="Jung J.J."/>
            <person name="Jeon C.O."/>
        </authorList>
    </citation>
    <scope>NUCLEOTIDE SEQUENCE [LARGE SCALE GENOMIC DNA]</scope>
    <source>
        <strain evidence="2 3">G9-8</strain>
    </source>
</reference>
<proteinExistence type="predicted"/>
<evidence type="ECO:0000313" key="3">
    <source>
        <dbReference type="Proteomes" id="UP001200557"/>
    </source>
</evidence>
<organism evidence="2 3">
    <name type="scientific">Octadecabacter dasysiphoniae</name>
    <dbReference type="NCBI Taxonomy" id="2909341"/>
    <lineage>
        <taxon>Bacteria</taxon>
        <taxon>Pseudomonadati</taxon>
        <taxon>Pseudomonadota</taxon>
        <taxon>Alphaproteobacteria</taxon>
        <taxon>Rhodobacterales</taxon>
        <taxon>Roseobacteraceae</taxon>
        <taxon>Octadecabacter</taxon>
    </lineage>
</organism>
<accession>A0ABS9CYE4</accession>
<feature type="signal peptide" evidence="1">
    <location>
        <begin position="1"/>
        <end position="24"/>
    </location>
</feature>
<comment type="caution">
    <text evidence="2">The sequence shown here is derived from an EMBL/GenBank/DDBJ whole genome shotgun (WGS) entry which is preliminary data.</text>
</comment>
<protein>
    <submittedName>
        <fullName evidence="2">DUF2927 domain-containing protein</fullName>
    </submittedName>
</protein>
<keyword evidence="3" id="KW-1185">Reference proteome</keyword>
<evidence type="ECO:0000256" key="1">
    <source>
        <dbReference type="SAM" id="SignalP"/>
    </source>
</evidence>
<keyword evidence="1" id="KW-0732">Signal</keyword>
<feature type="chain" id="PRO_5045994666" evidence="1">
    <location>
        <begin position="25"/>
        <end position="464"/>
    </location>
</feature>
<dbReference type="EMBL" id="JAKGAQ010000003">
    <property type="protein sequence ID" value="MCF2872277.1"/>
    <property type="molecule type" value="Genomic_DNA"/>
</dbReference>
<gene>
    <name evidence="2" type="ORF">L0664_14470</name>
</gene>
<dbReference type="Proteomes" id="UP001200557">
    <property type="component" value="Unassembled WGS sequence"/>
</dbReference>